<sequence length="66" mass="7494">MADEDEDSIYVSLAKVELKKMFNGRTQPNFTFSLIFRPLQIFLFTPVRRLEMTAEISPNSVGGKPA</sequence>
<reference evidence="1 2" key="1">
    <citation type="submission" date="2013-09" db="EMBL/GenBank/DDBJ databases">
        <title>Corchorus capsularis genome sequencing.</title>
        <authorList>
            <person name="Alam M."/>
            <person name="Haque M.S."/>
            <person name="Islam M.S."/>
            <person name="Emdad E.M."/>
            <person name="Islam M.M."/>
            <person name="Ahmed B."/>
            <person name="Halim A."/>
            <person name="Hossen Q.M.M."/>
            <person name="Hossain M.Z."/>
            <person name="Ahmed R."/>
            <person name="Khan M.M."/>
            <person name="Islam R."/>
            <person name="Rashid M.M."/>
            <person name="Khan S.A."/>
            <person name="Rahman M.S."/>
            <person name="Alam M."/>
        </authorList>
    </citation>
    <scope>NUCLEOTIDE SEQUENCE [LARGE SCALE GENOMIC DNA]</scope>
    <source>
        <strain evidence="2">cv. CVL-1</strain>
        <tissue evidence="1">Whole seedling</tissue>
    </source>
</reference>
<proteinExistence type="predicted"/>
<protein>
    <submittedName>
        <fullName evidence="1">Uncharacterized protein</fullName>
    </submittedName>
</protein>
<comment type="caution">
    <text evidence="1">The sequence shown here is derived from an EMBL/GenBank/DDBJ whole genome shotgun (WGS) entry which is preliminary data.</text>
</comment>
<name>A0A1R3IS18_COCAP</name>
<accession>A0A1R3IS18</accession>
<keyword evidence="2" id="KW-1185">Reference proteome</keyword>
<evidence type="ECO:0000313" key="1">
    <source>
        <dbReference type="EMBL" id="OMO85376.1"/>
    </source>
</evidence>
<organism evidence="1 2">
    <name type="scientific">Corchorus capsularis</name>
    <name type="common">Jute</name>
    <dbReference type="NCBI Taxonomy" id="210143"/>
    <lineage>
        <taxon>Eukaryota</taxon>
        <taxon>Viridiplantae</taxon>
        <taxon>Streptophyta</taxon>
        <taxon>Embryophyta</taxon>
        <taxon>Tracheophyta</taxon>
        <taxon>Spermatophyta</taxon>
        <taxon>Magnoliopsida</taxon>
        <taxon>eudicotyledons</taxon>
        <taxon>Gunneridae</taxon>
        <taxon>Pentapetalae</taxon>
        <taxon>rosids</taxon>
        <taxon>malvids</taxon>
        <taxon>Malvales</taxon>
        <taxon>Malvaceae</taxon>
        <taxon>Grewioideae</taxon>
        <taxon>Apeibeae</taxon>
        <taxon>Corchorus</taxon>
    </lineage>
</organism>
<dbReference type="AlphaFoldDB" id="A0A1R3IS18"/>
<dbReference type="EMBL" id="AWWV01009605">
    <property type="protein sequence ID" value="OMO85376.1"/>
    <property type="molecule type" value="Genomic_DNA"/>
</dbReference>
<gene>
    <name evidence="1" type="ORF">CCACVL1_10228</name>
</gene>
<dbReference type="Proteomes" id="UP000188268">
    <property type="component" value="Unassembled WGS sequence"/>
</dbReference>
<dbReference type="Gramene" id="OMO85376">
    <property type="protein sequence ID" value="OMO85376"/>
    <property type="gene ID" value="CCACVL1_10228"/>
</dbReference>
<evidence type="ECO:0000313" key="2">
    <source>
        <dbReference type="Proteomes" id="UP000188268"/>
    </source>
</evidence>